<reference evidence="4 6" key="1">
    <citation type="journal article" date="2019" name="Nat. Microbiol.">
        <title>Expanding anaerobic alkane metabolism in the domain of Archaea.</title>
        <authorList>
            <person name="Wang Y."/>
            <person name="Wegener G."/>
            <person name="Hou J."/>
            <person name="Wang F."/>
            <person name="Xiao X."/>
        </authorList>
    </citation>
    <scope>NUCLEOTIDE SEQUENCE [LARGE SCALE GENOMIC DNA]</scope>
    <source>
        <strain evidence="4">WYZ-LMO11</strain>
    </source>
</reference>
<evidence type="ECO:0000313" key="4">
    <source>
        <dbReference type="EMBL" id="TDA38318.1"/>
    </source>
</evidence>
<dbReference type="EMBL" id="RXIH01000013">
    <property type="protein sequence ID" value="RZN57029.1"/>
    <property type="molecule type" value="Genomic_DNA"/>
</dbReference>
<evidence type="ECO:0000313" key="3">
    <source>
        <dbReference type="EMBL" id="RZN57029.1"/>
    </source>
</evidence>
<name>A0A523BBK5_9CREN</name>
<feature type="coiled-coil region" evidence="2">
    <location>
        <begin position="154"/>
        <end position="219"/>
    </location>
</feature>
<dbReference type="InterPro" id="IPR038078">
    <property type="entry name" value="PhoU-like_sf"/>
</dbReference>
<dbReference type="Proteomes" id="UP000316080">
    <property type="component" value="Unassembled WGS sequence"/>
</dbReference>
<accession>A0A523BBK5</accession>
<evidence type="ECO:0000256" key="2">
    <source>
        <dbReference type="SAM" id="Coils"/>
    </source>
</evidence>
<sequence length="225" mass="25973">MLGSGHIGVWLSRQTEKEVISSCEDHLSKIFQVVDKFKQFIEKYVNNDVEGCHHLAIEISNLEREADQIKENIIEKLMRLLFHPMDQDEIIKLVTTADDIAAHLKSATRKLLYTTPQEVPNNIKEGLKSITQLLVEEKDRLKKTIEAFVSKGDVKRMAEETEKIEEAIDDIRVDLLAQVLKWGDNYKYISNWLMIKEAIENIESASDEMENTADILRAMAILRKY</sequence>
<proteinExistence type="inferred from homology"/>
<dbReference type="Proteomes" id="UP000317265">
    <property type="component" value="Unassembled WGS sequence"/>
</dbReference>
<dbReference type="InterPro" id="IPR018445">
    <property type="entry name" value="Put_Phosphate_transp_reg"/>
</dbReference>
<dbReference type="AlphaFoldDB" id="A0A523BBK5"/>
<reference evidence="3 5" key="2">
    <citation type="journal article" date="2019" name="Nat. Microbiol.">
        <title>Wide diversity of methane and short-chain alkane metabolisms in uncultured archaea.</title>
        <authorList>
            <person name="Borrel G."/>
            <person name="Adam P.S."/>
            <person name="McKay L.J."/>
            <person name="Chen L.X."/>
            <person name="Sierra-Garcia I.N."/>
            <person name="Sieber C.M."/>
            <person name="Letourneur Q."/>
            <person name="Ghozlane A."/>
            <person name="Andersen G.L."/>
            <person name="Li W.J."/>
            <person name="Hallam S.J."/>
            <person name="Muyzer G."/>
            <person name="de Oliveira V.M."/>
            <person name="Inskeep W.P."/>
            <person name="Banfield J.F."/>
            <person name="Gribaldo S."/>
        </authorList>
    </citation>
    <scope>NUCLEOTIDE SEQUENCE [LARGE SCALE GENOMIC DNA]</scope>
    <source>
        <strain evidence="3">Verst-YHS</strain>
    </source>
</reference>
<dbReference type="EMBL" id="QNVI01000054">
    <property type="protein sequence ID" value="TDA38318.1"/>
    <property type="molecule type" value="Genomic_DNA"/>
</dbReference>
<evidence type="ECO:0000313" key="6">
    <source>
        <dbReference type="Proteomes" id="UP000317265"/>
    </source>
</evidence>
<dbReference type="Gene3D" id="1.20.58.220">
    <property type="entry name" value="Phosphate transport system protein phou homolog 2, domain 2"/>
    <property type="match status" value="1"/>
</dbReference>
<evidence type="ECO:0000256" key="1">
    <source>
        <dbReference type="ARBA" id="ARBA00008591"/>
    </source>
</evidence>
<dbReference type="InterPro" id="IPR002727">
    <property type="entry name" value="DUF47"/>
</dbReference>
<feature type="coiled-coil region" evidence="2">
    <location>
        <begin position="52"/>
        <end position="79"/>
    </location>
</feature>
<protein>
    <submittedName>
        <fullName evidence="3">DUF47 family protein</fullName>
    </submittedName>
</protein>
<comment type="caution">
    <text evidence="4">The sequence shown here is derived from an EMBL/GenBank/DDBJ whole genome shotgun (WGS) entry which is preliminary data.</text>
</comment>
<evidence type="ECO:0000313" key="5">
    <source>
        <dbReference type="Proteomes" id="UP000316080"/>
    </source>
</evidence>
<organism evidence="4 6">
    <name type="scientific">Thermoproteota archaeon</name>
    <dbReference type="NCBI Taxonomy" id="2056631"/>
    <lineage>
        <taxon>Archaea</taxon>
        <taxon>Thermoproteota</taxon>
    </lineage>
</organism>
<dbReference type="SUPFAM" id="SSF109755">
    <property type="entry name" value="PhoU-like"/>
    <property type="match status" value="1"/>
</dbReference>
<dbReference type="Pfam" id="PF01865">
    <property type="entry name" value="PhoU_div"/>
    <property type="match status" value="1"/>
</dbReference>
<dbReference type="PANTHER" id="PTHR36536">
    <property type="entry name" value="UPF0111 PROTEIN HI_1603"/>
    <property type="match status" value="1"/>
</dbReference>
<comment type="similarity">
    <text evidence="1">Belongs to the UPF0111 family.</text>
</comment>
<keyword evidence="2" id="KW-0175">Coiled coil</keyword>
<dbReference type="PANTHER" id="PTHR36536:SF3">
    <property type="entry name" value="UPF0111 PROTEIN HI_1603"/>
    <property type="match status" value="1"/>
</dbReference>
<gene>
    <name evidence="4" type="ORF">DSO09_04730</name>
    <name evidence="3" type="ORF">EF809_01640</name>
</gene>